<organism evidence="1 2">
    <name type="scientific">Rhizophagus irregularis (strain DAOM 197198w)</name>
    <name type="common">Glomus intraradices</name>
    <dbReference type="NCBI Taxonomy" id="1432141"/>
    <lineage>
        <taxon>Eukaryota</taxon>
        <taxon>Fungi</taxon>
        <taxon>Fungi incertae sedis</taxon>
        <taxon>Mucoromycota</taxon>
        <taxon>Glomeromycotina</taxon>
        <taxon>Glomeromycetes</taxon>
        <taxon>Glomerales</taxon>
        <taxon>Glomeraceae</taxon>
        <taxon>Rhizophagus</taxon>
    </lineage>
</organism>
<dbReference type="Proteomes" id="UP000022910">
    <property type="component" value="Unassembled WGS sequence"/>
</dbReference>
<keyword evidence="2" id="KW-1185">Reference proteome</keyword>
<dbReference type="STRING" id="1432141.A0A015M7H2"/>
<evidence type="ECO:0008006" key="3">
    <source>
        <dbReference type="Google" id="ProtNLM"/>
    </source>
</evidence>
<proteinExistence type="predicted"/>
<sequence>MADSSDFYPNEDFNFEMTDVVLEQQIEAPESSKTSHESVITRKPHAIQRTLPFSTISSEIKEKGELSETNIKYKRKKPSFTQEYFEKKANDKDEKIRVCNILDKNGIKCGQEYKCGRSGRSTGNLIVHLRDKHNIVPDDDAYISKKLRNSKITDFARSHKPHPKHIQKRREEATLKWMLLTINLFLQLLMKPTKKKWQNSILPSLFQEKKKSGQ</sequence>
<comment type="caution">
    <text evidence="1">The sequence shown here is derived from an EMBL/GenBank/DDBJ whole genome shotgun (WGS) entry which is preliminary data.</text>
</comment>
<dbReference type="EMBL" id="JEMT01024425">
    <property type="protein sequence ID" value="EXX62798.1"/>
    <property type="molecule type" value="Genomic_DNA"/>
</dbReference>
<accession>A0A015M7H2</accession>
<name>A0A015M7H2_RHIIW</name>
<dbReference type="OrthoDB" id="2432905at2759"/>
<gene>
    <name evidence="1" type="ORF">RirG_158400</name>
</gene>
<evidence type="ECO:0000313" key="1">
    <source>
        <dbReference type="EMBL" id="EXX62798.1"/>
    </source>
</evidence>
<dbReference type="HOGENOM" id="CLU_1289551_0_0_1"/>
<reference evidence="1 2" key="1">
    <citation type="submission" date="2014-02" db="EMBL/GenBank/DDBJ databases">
        <title>Single nucleus genome sequencing reveals high similarity among nuclei of an endomycorrhizal fungus.</title>
        <authorList>
            <person name="Lin K."/>
            <person name="Geurts R."/>
            <person name="Zhang Z."/>
            <person name="Limpens E."/>
            <person name="Saunders D.G."/>
            <person name="Mu D."/>
            <person name="Pang E."/>
            <person name="Cao H."/>
            <person name="Cha H."/>
            <person name="Lin T."/>
            <person name="Zhou Q."/>
            <person name="Shang Y."/>
            <person name="Li Y."/>
            <person name="Ivanov S."/>
            <person name="Sharma T."/>
            <person name="Velzen R.V."/>
            <person name="Ruijter N.D."/>
            <person name="Aanen D.K."/>
            <person name="Win J."/>
            <person name="Kamoun S."/>
            <person name="Bisseling T."/>
            <person name="Huang S."/>
        </authorList>
    </citation>
    <scope>NUCLEOTIDE SEQUENCE [LARGE SCALE GENOMIC DNA]</scope>
    <source>
        <strain evidence="2">DAOM197198w</strain>
    </source>
</reference>
<evidence type="ECO:0000313" key="2">
    <source>
        <dbReference type="Proteomes" id="UP000022910"/>
    </source>
</evidence>
<protein>
    <recommendedName>
        <fullName evidence="3">BED-type domain-containing protein</fullName>
    </recommendedName>
</protein>
<dbReference type="AlphaFoldDB" id="A0A015M7H2"/>